<evidence type="ECO:0000313" key="1">
    <source>
        <dbReference type="EMBL" id="GAA3774391.1"/>
    </source>
</evidence>
<reference evidence="2" key="1">
    <citation type="journal article" date="2019" name="Int. J. Syst. Evol. Microbiol.">
        <title>The Global Catalogue of Microorganisms (GCM) 10K type strain sequencing project: providing services to taxonomists for standard genome sequencing and annotation.</title>
        <authorList>
            <consortium name="The Broad Institute Genomics Platform"/>
            <consortium name="The Broad Institute Genome Sequencing Center for Infectious Disease"/>
            <person name="Wu L."/>
            <person name="Ma J."/>
        </authorList>
    </citation>
    <scope>NUCLEOTIDE SEQUENCE [LARGE SCALE GENOMIC DNA]</scope>
    <source>
        <strain evidence="2">JCM 17138</strain>
    </source>
</reference>
<sequence length="61" mass="6864">MRLLQWRQRPVCPARSRRLGLVVVTRSGRGWWVARGLPSQWREAGAGVGHMARTVPGDTQV</sequence>
<gene>
    <name evidence="1" type="ORF">GCM10022403_006610</name>
</gene>
<accession>A0ABP7GSW4</accession>
<comment type="caution">
    <text evidence="1">The sequence shown here is derived from an EMBL/GenBank/DDBJ whole genome shotgun (WGS) entry which is preliminary data.</text>
</comment>
<dbReference type="Proteomes" id="UP001501009">
    <property type="component" value="Unassembled WGS sequence"/>
</dbReference>
<name>A0ABP7GSW4_9ACTN</name>
<proteinExistence type="predicted"/>
<evidence type="ECO:0000313" key="2">
    <source>
        <dbReference type="Proteomes" id="UP001501009"/>
    </source>
</evidence>
<keyword evidence="2" id="KW-1185">Reference proteome</keyword>
<dbReference type="EMBL" id="BAABDE010000005">
    <property type="protein sequence ID" value="GAA3774391.1"/>
    <property type="molecule type" value="Genomic_DNA"/>
</dbReference>
<organism evidence="1 2">
    <name type="scientific">Streptomyces coacervatus</name>
    <dbReference type="NCBI Taxonomy" id="647381"/>
    <lineage>
        <taxon>Bacteria</taxon>
        <taxon>Bacillati</taxon>
        <taxon>Actinomycetota</taxon>
        <taxon>Actinomycetes</taxon>
        <taxon>Kitasatosporales</taxon>
        <taxon>Streptomycetaceae</taxon>
        <taxon>Streptomyces</taxon>
    </lineage>
</organism>
<protein>
    <submittedName>
        <fullName evidence="1">Uncharacterized protein</fullName>
    </submittedName>
</protein>